<keyword evidence="4" id="KW-0808">Transferase</keyword>
<dbReference type="PANTHER" id="PTHR45453:SF1">
    <property type="entry name" value="PHOSPHATE REGULON SENSOR PROTEIN PHOR"/>
    <property type="match status" value="1"/>
</dbReference>
<organism evidence="8 9">
    <name type="scientific">Gracilimonas halophila</name>
    <dbReference type="NCBI Taxonomy" id="1834464"/>
    <lineage>
        <taxon>Bacteria</taxon>
        <taxon>Pseudomonadati</taxon>
        <taxon>Balneolota</taxon>
        <taxon>Balneolia</taxon>
        <taxon>Balneolales</taxon>
        <taxon>Balneolaceae</taxon>
        <taxon>Gracilimonas</taxon>
    </lineage>
</organism>
<keyword evidence="8" id="KW-0067">ATP-binding</keyword>
<dbReference type="Gene3D" id="3.30.450.40">
    <property type="match status" value="1"/>
</dbReference>
<dbReference type="PANTHER" id="PTHR45453">
    <property type="entry name" value="PHOSPHATE REGULON SENSOR PROTEIN PHOR"/>
    <property type="match status" value="1"/>
</dbReference>
<gene>
    <name evidence="8" type="ORF">ACFSVN_10755</name>
</gene>
<accession>A0ABW5JLN1</accession>
<dbReference type="InterPro" id="IPR003594">
    <property type="entry name" value="HATPase_dom"/>
</dbReference>
<dbReference type="InterPro" id="IPR029016">
    <property type="entry name" value="GAF-like_dom_sf"/>
</dbReference>
<name>A0ABW5JLN1_9BACT</name>
<dbReference type="Proteomes" id="UP001597460">
    <property type="component" value="Unassembled WGS sequence"/>
</dbReference>
<reference evidence="9" key="1">
    <citation type="journal article" date="2019" name="Int. J. Syst. Evol. Microbiol.">
        <title>The Global Catalogue of Microorganisms (GCM) 10K type strain sequencing project: providing services to taxonomists for standard genome sequencing and annotation.</title>
        <authorList>
            <consortium name="The Broad Institute Genomics Platform"/>
            <consortium name="The Broad Institute Genome Sequencing Center for Infectious Disease"/>
            <person name="Wu L."/>
            <person name="Ma J."/>
        </authorList>
    </citation>
    <scope>NUCLEOTIDE SEQUENCE [LARGE SCALE GENOMIC DNA]</scope>
    <source>
        <strain evidence="9">KCTC 52042</strain>
    </source>
</reference>
<dbReference type="SUPFAM" id="SSF47384">
    <property type="entry name" value="Homodimeric domain of signal transducing histidine kinase"/>
    <property type="match status" value="1"/>
</dbReference>
<dbReference type="CDD" id="cd00075">
    <property type="entry name" value="HATPase"/>
    <property type="match status" value="1"/>
</dbReference>
<dbReference type="SMART" id="SM00065">
    <property type="entry name" value="GAF"/>
    <property type="match status" value="1"/>
</dbReference>
<comment type="caution">
    <text evidence="8">The sequence shown here is derived from an EMBL/GenBank/DDBJ whole genome shotgun (WGS) entry which is preliminary data.</text>
</comment>
<dbReference type="EMBL" id="JBHULI010000024">
    <property type="protein sequence ID" value="MFD2532927.1"/>
    <property type="molecule type" value="Genomic_DNA"/>
</dbReference>
<dbReference type="Pfam" id="PF13185">
    <property type="entry name" value="GAF_2"/>
    <property type="match status" value="1"/>
</dbReference>
<dbReference type="InterPro" id="IPR003661">
    <property type="entry name" value="HisK_dim/P_dom"/>
</dbReference>
<dbReference type="PRINTS" id="PR00344">
    <property type="entry name" value="BCTRLSENSOR"/>
</dbReference>
<keyword evidence="5" id="KW-0418">Kinase</keyword>
<protein>
    <recommendedName>
        <fullName evidence="2">histidine kinase</fullName>
        <ecNumber evidence="2">2.7.13.3</ecNumber>
    </recommendedName>
</protein>
<dbReference type="InterPro" id="IPR003018">
    <property type="entry name" value="GAF"/>
</dbReference>
<evidence type="ECO:0000256" key="4">
    <source>
        <dbReference type="ARBA" id="ARBA00022679"/>
    </source>
</evidence>
<evidence type="ECO:0000256" key="3">
    <source>
        <dbReference type="ARBA" id="ARBA00022553"/>
    </source>
</evidence>
<dbReference type="InterPro" id="IPR004358">
    <property type="entry name" value="Sig_transdc_His_kin-like_C"/>
</dbReference>
<dbReference type="SUPFAM" id="SSF55874">
    <property type="entry name" value="ATPase domain of HSP90 chaperone/DNA topoisomerase II/histidine kinase"/>
    <property type="match status" value="1"/>
</dbReference>
<evidence type="ECO:0000259" key="7">
    <source>
        <dbReference type="PROSITE" id="PS50109"/>
    </source>
</evidence>
<dbReference type="InterPro" id="IPR005467">
    <property type="entry name" value="His_kinase_dom"/>
</dbReference>
<comment type="catalytic activity">
    <reaction evidence="1">
        <text>ATP + protein L-histidine = ADP + protein N-phospho-L-histidine.</text>
        <dbReference type="EC" id="2.7.13.3"/>
    </reaction>
</comment>
<feature type="domain" description="Histidine kinase" evidence="7">
    <location>
        <begin position="306"/>
        <end position="522"/>
    </location>
</feature>
<dbReference type="Gene3D" id="3.30.565.10">
    <property type="entry name" value="Histidine kinase-like ATPase, C-terminal domain"/>
    <property type="match status" value="1"/>
</dbReference>
<dbReference type="RefSeq" id="WP_390302254.1">
    <property type="nucleotide sequence ID" value="NZ_JBHULI010000024.1"/>
</dbReference>
<evidence type="ECO:0000256" key="2">
    <source>
        <dbReference type="ARBA" id="ARBA00012438"/>
    </source>
</evidence>
<dbReference type="SUPFAM" id="SSF55785">
    <property type="entry name" value="PYP-like sensor domain (PAS domain)"/>
    <property type="match status" value="1"/>
</dbReference>
<dbReference type="InterPro" id="IPR035965">
    <property type="entry name" value="PAS-like_dom_sf"/>
</dbReference>
<evidence type="ECO:0000313" key="9">
    <source>
        <dbReference type="Proteomes" id="UP001597460"/>
    </source>
</evidence>
<dbReference type="Gene3D" id="1.10.287.130">
    <property type="match status" value="1"/>
</dbReference>
<proteinExistence type="predicted"/>
<keyword evidence="9" id="KW-1185">Reference proteome</keyword>
<dbReference type="Pfam" id="PF02518">
    <property type="entry name" value="HATPase_c"/>
    <property type="match status" value="1"/>
</dbReference>
<evidence type="ECO:0000256" key="1">
    <source>
        <dbReference type="ARBA" id="ARBA00000085"/>
    </source>
</evidence>
<dbReference type="InterPro" id="IPR050351">
    <property type="entry name" value="BphY/WalK/GraS-like"/>
</dbReference>
<dbReference type="SMART" id="SM00388">
    <property type="entry name" value="HisKA"/>
    <property type="match status" value="1"/>
</dbReference>
<dbReference type="InterPro" id="IPR036097">
    <property type="entry name" value="HisK_dim/P_sf"/>
</dbReference>
<dbReference type="GO" id="GO:0005524">
    <property type="term" value="F:ATP binding"/>
    <property type="evidence" value="ECO:0007669"/>
    <property type="project" value="UniProtKB-KW"/>
</dbReference>
<evidence type="ECO:0000256" key="5">
    <source>
        <dbReference type="ARBA" id="ARBA00022777"/>
    </source>
</evidence>
<dbReference type="EC" id="2.7.13.3" evidence="2"/>
<dbReference type="Gene3D" id="3.30.450.20">
    <property type="entry name" value="PAS domain"/>
    <property type="match status" value="1"/>
</dbReference>
<keyword evidence="6" id="KW-0902">Two-component regulatory system</keyword>
<dbReference type="InterPro" id="IPR036890">
    <property type="entry name" value="HATPase_C_sf"/>
</dbReference>
<keyword evidence="8" id="KW-0547">Nucleotide-binding</keyword>
<dbReference type="SUPFAM" id="SSF55781">
    <property type="entry name" value="GAF domain-like"/>
    <property type="match status" value="1"/>
</dbReference>
<dbReference type="SMART" id="SM00387">
    <property type="entry name" value="HATPase_c"/>
    <property type="match status" value="1"/>
</dbReference>
<dbReference type="CDD" id="cd00082">
    <property type="entry name" value="HisKA"/>
    <property type="match status" value="1"/>
</dbReference>
<evidence type="ECO:0000313" key="8">
    <source>
        <dbReference type="EMBL" id="MFD2532927.1"/>
    </source>
</evidence>
<dbReference type="Pfam" id="PF00512">
    <property type="entry name" value="HisKA"/>
    <property type="match status" value="1"/>
</dbReference>
<sequence length="522" mass="59122">MINDLHNVQDIAHAVTNNVINLLGYEDCIIYTVNENESTLQQIAAYGPKAANENTVNDPLSIPIGSNVVGKVAQTGEPIIIHDTDEVEDYLVDDKKRHSEITVPIKVNSKVIGIIDSENSRKNFYTESDLITLTTIANLISLKLDKALQSQRSAKDILELQEILKLMLSHSKSAIMMEDWDQKILTVNQAFCDAFDENLTPYDFEGLSTLDFADKLSETFLEKDAFIERIKQLKSDNEMVLNEQIKTRNDKYYSRDFIPVKINNKTKGYYWQYNDITDTIKSKNMVERSLNLEKKNNLLNKNLISIASHELRTPITSIKSTIDLVLSNAYKYNKEQIIHRLDRIKRASDNMSLLLDDIMTLGKLDNFELKDHEEISITLDDLKDIIKGINEDHMPNRKVIIQDTGCKSLSFTTYKNKLYLIIKNLLSNADKYSNPELPIQVSINTKSSRVEISISDKGIGIPKDQQDKIFRSFTRGSNVAETKGTGLGLAIVKRSLDILNGTMSIKSSLNKGTKVILNLPIE</sequence>
<keyword evidence="3" id="KW-0597">Phosphoprotein</keyword>
<evidence type="ECO:0000256" key="6">
    <source>
        <dbReference type="ARBA" id="ARBA00023012"/>
    </source>
</evidence>
<dbReference type="PROSITE" id="PS50109">
    <property type="entry name" value="HIS_KIN"/>
    <property type="match status" value="1"/>
</dbReference>